<dbReference type="Proteomes" id="UP000664288">
    <property type="component" value="Unassembled WGS sequence"/>
</dbReference>
<reference evidence="3 4" key="1">
    <citation type="submission" date="2021-03" db="EMBL/GenBank/DDBJ databases">
        <title>Whole genome sequence of Jiella sp. MQZ13P-4.</title>
        <authorList>
            <person name="Tuo L."/>
        </authorList>
    </citation>
    <scope>NUCLEOTIDE SEQUENCE [LARGE SCALE GENOMIC DNA]</scope>
    <source>
        <strain evidence="3 4">MQZ13P-4</strain>
    </source>
</reference>
<evidence type="ECO:0000256" key="2">
    <source>
        <dbReference type="SAM" id="SignalP"/>
    </source>
</evidence>
<dbReference type="Gene3D" id="3.40.190.150">
    <property type="entry name" value="Bordetella uptake gene, domain 1"/>
    <property type="match status" value="1"/>
</dbReference>
<dbReference type="PANTHER" id="PTHR42928:SF5">
    <property type="entry name" value="BLR1237 PROTEIN"/>
    <property type="match status" value="1"/>
</dbReference>
<evidence type="ECO:0000256" key="1">
    <source>
        <dbReference type="ARBA" id="ARBA00006987"/>
    </source>
</evidence>
<keyword evidence="4" id="KW-1185">Reference proteome</keyword>
<dbReference type="PIRSF" id="PIRSF017082">
    <property type="entry name" value="YflP"/>
    <property type="match status" value="1"/>
</dbReference>
<dbReference type="RefSeq" id="WP_207350397.1">
    <property type="nucleotide sequence ID" value="NZ_JAFMPY010000007.1"/>
</dbReference>
<dbReference type="SUPFAM" id="SSF53850">
    <property type="entry name" value="Periplasmic binding protein-like II"/>
    <property type="match status" value="1"/>
</dbReference>
<dbReference type="InterPro" id="IPR005064">
    <property type="entry name" value="BUG"/>
</dbReference>
<dbReference type="PANTHER" id="PTHR42928">
    <property type="entry name" value="TRICARBOXYLATE-BINDING PROTEIN"/>
    <property type="match status" value="1"/>
</dbReference>
<evidence type="ECO:0000313" key="4">
    <source>
        <dbReference type="Proteomes" id="UP000664288"/>
    </source>
</evidence>
<dbReference type="Pfam" id="PF03401">
    <property type="entry name" value="TctC"/>
    <property type="match status" value="1"/>
</dbReference>
<proteinExistence type="inferred from homology"/>
<feature type="chain" id="PRO_5046346289" evidence="2">
    <location>
        <begin position="24"/>
        <end position="321"/>
    </location>
</feature>
<organism evidence="3 4">
    <name type="scientific">Jiella sonneratiae</name>
    <dbReference type="NCBI Taxonomy" id="2816856"/>
    <lineage>
        <taxon>Bacteria</taxon>
        <taxon>Pseudomonadati</taxon>
        <taxon>Pseudomonadota</taxon>
        <taxon>Alphaproteobacteria</taxon>
        <taxon>Hyphomicrobiales</taxon>
        <taxon>Aurantimonadaceae</taxon>
        <taxon>Jiella</taxon>
    </lineage>
</organism>
<accession>A0ABS3J272</accession>
<dbReference type="EMBL" id="JAFMPY010000007">
    <property type="protein sequence ID" value="MBO0903762.1"/>
    <property type="molecule type" value="Genomic_DNA"/>
</dbReference>
<gene>
    <name evidence="3" type="ORF">J1C47_08910</name>
</gene>
<keyword evidence="2" id="KW-0732">Signal</keyword>
<dbReference type="CDD" id="cd07012">
    <property type="entry name" value="PBP2_Bug_TTT"/>
    <property type="match status" value="1"/>
</dbReference>
<dbReference type="Gene3D" id="3.40.190.10">
    <property type="entry name" value="Periplasmic binding protein-like II"/>
    <property type="match status" value="1"/>
</dbReference>
<comment type="similarity">
    <text evidence="1">Belongs to the UPF0065 (bug) family.</text>
</comment>
<protein>
    <submittedName>
        <fullName evidence="3">Tripartite tricarboxylate transporter substrate binding protein</fullName>
    </submittedName>
</protein>
<sequence>MRSIAKIMAAAVALLPFAAPALAQAFPEKPVTLVVPYPPGGNVDSAARLIAPRMEEKLGQPIVVENRAGAAGMIAAEYVKNSDPDGYTLFMAANGPLLFAPMTMNRPKAYDWKTDFAPISSVSITPMALTVRSDLGIKTLPELVERADSDGLLMASPGAGTTNHLAAEKLMAETGKKWRIVHYKGNAPALASLAGGETAFAFDQMSVILPQIKEGTVTPLAVTSKERVKALPDVPTLAETGVVDFQAVTFTGLLAPAGTPKDVVAKLVDAVDYALSDEEVQKRFADLGSDTQAMSPSEFGDFLAEMDKTWRPVVAEVNAKR</sequence>
<name>A0ABS3J272_9HYPH</name>
<feature type="signal peptide" evidence="2">
    <location>
        <begin position="1"/>
        <end position="23"/>
    </location>
</feature>
<evidence type="ECO:0000313" key="3">
    <source>
        <dbReference type="EMBL" id="MBO0903762.1"/>
    </source>
</evidence>
<comment type="caution">
    <text evidence="3">The sequence shown here is derived from an EMBL/GenBank/DDBJ whole genome shotgun (WGS) entry which is preliminary data.</text>
</comment>
<dbReference type="InterPro" id="IPR042100">
    <property type="entry name" value="Bug_dom1"/>
</dbReference>